<sequence>MNEVYLVDGLRSPIGRFGGALAPLRATEIATPVVTGLLARTGLPATEVEQVIAGLVLQDMTESNPARIVGQRVGVPDAAPAFTLNMQCASGMAALVMAARQVALGSVGCVLAVGMESMSNAPYTVQGARWGLRLGHGRFTDSLEECKLAGSGMWGDPQTMIDVAERHARVDGVSRREMDEYAVVSHQRAIAAMEAGRFEDETVPVTVPHRGGPVVVARDENPRADVSAERLAAMTPVREGGTITPGNASAHNDAAAAALVCDAATVARLGLEPIARIVVPGTAMVGCDPQLMGYSCVLAAESALAGAELSQDDVDLIECNEGFAVQMVACERKAKWPRERLNVDGGSVGLGHPVGMSGLRIVIHLAKALRQRDLRYGLATVPAGSGLGTAVVLERA</sequence>
<evidence type="ECO:0000256" key="2">
    <source>
        <dbReference type="ARBA" id="ARBA00022679"/>
    </source>
</evidence>
<evidence type="ECO:0000256" key="3">
    <source>
        <dbReference type="ARBA" id="ARBA00023315"/>
    </source>
</evidence>
<dbReference type="Pfam" id="PF02803">
    <property type="entry name" value="Thiolase_C"/>
    <property type="match status" value="1"/>
</dbReference>
<protein>
    <recommendedName>
        <fullName evidence="9">Acetyl-CoA acetyltransferase</fullName>
    </recommendedName>
</protein>
<evidence type="ECO:0008006" key="9">
    <source>
        <dbReference type="Google" id="ProtNLM"/>
    </source>
</evidence>
<gene>
    <name evidence="7" type="ORF">BIV24_04705</name>
</gene>
<dbReference type="Proteomes" id="UP000179935">
    <property type="component" value="Unassembled WGS sequence"/>
</dbReference>
<feature type="domain" description="Thiolase N-terminal" evidence="5">
    <location>
        <begin position="4"/>
        <end position="262"/>
    </location>
</feature>
<dbReference type="STRING" id="1428652.BIV24_04705"/>
<feature type="domain" description="Thiolase C-terminal" evidence="6">
    <location>
        <begin position="274"/>
        <end position="395"/>
    </location>
</feature>
<organism evidence="7 8">
    <name type="scientific">Streptomyces colonosanans</name>
    <dbReference type="NCBI Taxonomy" id="1428652"/>
    <lineage>
        <taxon>Bacteria</taxon>
        <taxon>Bacillati</taxon>
        <taxon>Actinomycetota</taxon>
        <taxon>Actinomycetes</taxon>
        <taxon>Kitasatosporales</taxon>
        <taxon>Streptomycetaceae</taxon>
        <taxon>Streptomyces</taxon>
    </lineage>
</organism>
<dbReference type="PANTHER" id="PTHR18919">
    <property type="entry name" value="ACETYL-COA C-ACYLTRANSFERASE"/>
    <property type="match status" value="1"/>
</dbReference>
<dbReference type="InterPro" id="IPR016039">
    <property type="entry name" value="Thiolase-like"/>
</dbReference>
<keyword evidence="3 4" id="KW-0012">Acyltransferase</keyword>
<dbReference type="PIRSF" id="PIRSF000429">
    <property type="entry name" value="Ac-CoA_Ac_transf"/>
    <property type="match status" value="1"/>
</dbReference>
<dbReference type="RefSeq" id="WP_071364866.1">
    <property type="nucleotide sequence ID" value="NZ_MLYP01000009.1"/>
</dbReference>
<dbReference type="GO" id="GO:0016747">
    <property type="term" value="F:acyltransferase activity, transferring groups other than amino-acyl groups"/>
    <property type="evidence" value="ECO:0007669"/>
    <property type="project" value="InterPro"/>
</dbReference>
<keyword evidence="2 4" id="KW-0808">Transferase</keyword>
<name>A0A1S2Q220_9ACTN</name>
<dbReference type="CDD" id="cd00751">
    <property type="entry name" value="thiolase"/>
    <property type="match status" value="1"/>
</dbReference>
<dbReference type="Gene3D" id="3.40.47.10">
    <property type="match status" value="2"/>
</dbReference>
<dbReference type="Pfam" id="PF00108">
    <property type="entry name" value="Thiolase_N"/>
    <property type="match status" value="1"/>
</dbReference>
<dbReference type="InterPro" id="IPR002155">
    <property type="entry name" value="Thiolase"/>
</dbReference>
<dbReference type="InterPro" id="IPR020615">
    <property type="entry name" value="Thiolase_acyl_enz_int_AS"/>
</dbReference>
<dbReference type="AlphaFoldDB" id="A0A1S2Q220"/>
<keyword evidence="8" id="KW-1185">Reference proteome</keyword>
<dbReference type="SUPFAM" id="SSF53901">
    <property type="entry name" value="Thiolase-like"/>
    <property type="match status" value="2"/>
</dbReference>
<dbReference type="InterPro" id="IPR020617">
    <property type="entry name" value="Thiolase_C"/>
</dbReference>
<reference evidence="7 8" key="1">
    <citation type="submission" date="2016-10" db="EMBL/GenBank/DDBJ databases">
        <title>Genome sequence of Streptomyces sp. MUSC 93.</title>
        <authorList>
            <person name="Lee L.-H."/>
            <person name="Ser H.-L."/>
            <person name="Law J.W.-F."/>
        </authorList>
    </citation>
    <scope>NUCLEOTIDE SEQUENCE [LARGE SCALE GENOMIC DNA]</scope>
    <source>
        <strain evidence="7 8">MUSC 93</strain>
    </source>
</reference>
<comment type="caution">
    <text evidence="7">The sequence shown here is derived from an EMBL/GenBank/DDBJ whole genome shotgun (WGS) entry which is preliminary data.</text>
</comment>
<accession>A0A1S2Q220</accession>
<dbReference type="OrthoDB" id="4440515at2"/>
<evidence type="ECO:0000256" key="1">
    <source>
        <dbReference type="ARBA" id="ARBA00010982"/>
    </source>
</evidence>
<comment type="similarity">
    <text evidence="1 4">Belongs to the thiolase-like superfamily. Thiolase family.</text>
</comment>
<evidence type="ECO:0000256" key="4">
    <source>
        <dbReference type="RuleBase" id="RU003557"/>
    </source>
</evidence>
<dbReference type="PANTHER" id="PTHR18919:SF151">
    <property type="entry name" value="BLR2427 PROTEIN"/>
    <property type="match status" value="1"/>
</dbReference>
<proteinExistence type="inferred from homology"/>
<dbReference type="InterPro" id="IPR020616">
    <property type="entry name" value="Thiolase_N"/>
</dbReference>
<dbReference type="EMBL" id="MLYP01000009">
    <property type="protein sequence ID" value="OIJ99635.1"/>
    <property type="molecule type" value="Genomic_DNA"/>
</dbReference>
<evidence type="ECO:0000313" key="8">
    <source>
        <dbReference type="Proteomes" id="UP000179935"/>
    </source>
</evidence>
<dbReference type="NCBIfam" id="TIGR01930">
    <property type="entry name" value="AcCoA-C-Actrans"/>
    <property type="match status" value="1"/>
</dbReference>
<evidence type="ECO:0000313" key="7">
    <source>
        <dbReference type="EMBL" id="OIJ99635.1"/>
    </source>
</evidence>
<dbReference type="PROSITE" id="PS00098">
    <property type="entry name" value="THIOLASE_1"/>
    <property type="match status" value="1"/>
</dbReference>
<evidence type="ECO:0000259" key="6">
    <source>
        <dbReference type="Pfam" id="PF02803"/>
    </source>
</evidence>
<evidence type="ECO:0000259" key="5">
    <source>
        <dbReference type="Pfam" id="PF00108"/>
    </source>
</evidence>